<dbReference type="SUPFAM" id="SSF54060">
    <property type="entry name" value="His-Me finger endonucleases"/>
    <property type="match status" value="1"/>
</dbReference>
<dbReference type="Gene3D" id="3.40.1800.10">
    <property type="entry name" value="His-Me finger endonucleases"/>
    <property type="match status" value="1"/>
</dbReference>
<dbReference type="EMBL" id="JAAGWE010000020">
    <property type="protein sequence ID" value="NEM06919.1"/>
    <property type="molecule type" value="Genomic_DNA"/>
</dbReference>
<evidence type="ECO:0000313" key="1">
    <source>
        <dbReference type="EMBL" id="NEM06919.1"/>
    </source>
</evidence>
<dbReference type="InterPro" id="IPR004211">
    <property type="entry name" value="Endonuclease_7"/>
</dbReference>
<gene>
    <name evidence="1" type="ORF">GCU54_12965</name>
</gene>
<protein>
    <submittedName>
        <fullName evidence="1">Endonuclease</fullName>
    </submittedName>
</protein>
<evidence type="ECO:0000313" key="2">
    <source>
        <dbReference type="Proteomes" id="UP000471126"/>
    </source>
</evidence>
<accession>A0A6P0GI25</accession>
<organism evidence="1 2">
    <name type="scientific">Geodermatophilus normandii</name>
    <dbReference type="NCBI Taxonomy" id="1137989"/>
    <lineage>
        <taxon>Bacteria</taxon>
        <taxon>Bacillati</taxon>
        <taxon>Actinomycetota</taxon>
        <taxon>Actinomycetes</taxon>
        <taxon>Geodermatophilales</taxon>
        <taxon>Geodermatophilaceae</taxon>
        <taxon>Geodermatophilus</taxon>
    </lineage>
</organism>
<keyword evidence="1" id="KW-0255">Endonuclease</keyword>
<keyword evidence="1" id="KW-0378">Hydrolase</keyword>
<dbReference type="AlphaFoldDB" id="A0A6P0GI25"/>
<comment type="caution">
    <text evidence="1">The sequence shown here is derived from an EMBL/GenBank/DDBJ whole genome shotgun (WGS) entry which is preliminary data.</text>
</comment>
<name>A0A6P0GI25_9ACTN</name>
<proteinExistence type="predicted"/>
<dbReference type="Proteomes" id="UP000471126">
    <property type="component" value="Unassembled WGS sequence"/>
</dbReference>
<dbReference type="GO" id="GO:0004519">
    <property type="term" value="F:endonuclease activity"/>
    <property type="evidence" value="ECO:0007669"/>
    <property type="project" value="UniProtKB-KW"/>
</dbReference>
<keyword evidence="1" id="KW-0540">Nuclease</keyword>
<sequence length="212" mass="23840">MGKTCPECGETRPAEGFGRNRAQPDGLSFYCLACNRARNRRWYRDARRRQGHEVRDHSWVPEGFRWCPSCRQAVAHEDYVRSGRTGSGFGSQCKACKRAGDMDRYYARRYGLDRAGIDDLRARQSDRCALCGDPRPGHIDHDHETALTRALLCERCNLGLGLFRDDPSLLRAAADYIELHRARAVKARGDLTAAERTMRRLLGGGGPTMPGV</sequence>
<dbReference type="InterPro" id="IPR044925">
    <property type="entry name" value="His-Me_finger_sf"/>
</dbReference>
<reference evidence="1 2" key="1">
    <citation type="submission" date="2019-12" db="EMBL/GenBank/DDBJ databases">
        <title>WGS of CPCC 203550 I12A-02606.</title>
        <authorList>
            <person name="Jiang Z."/>
        </authorList>
    </citation>
    <scope>NUCLEOTIDE SEQUENCE [LARGE SCALE GENOMIC DNA]</scope>
    <source>
        <strain evidence="1 2">I12A-02606</strain>
    </source>
</reference>
<dbReference type="Pfam" id="PF02945">
    <property type="entry name" value="Endonuclease_7"/>
    <property type="match status" value="1"/>
</dbReference>
<dbReference type="InterPro" id="IPR038563">
    <property type="entry name" value="Endonuclease_7_sf"/>
</dbReference>